<dbReference type="InterPro" id="IPR000531">
    <property type="entry name" value="Beta-barrel_TonB"/>
</dbReference>
<evidence type="ECO:0000259" key="14">
    <source>
        <dbReference type="Pfam" id="PF07715"/>
    </source>
</evidence>
<dbReference type="InterPro" id="IPR010948">
    <property type="entry name" value="TonB_lacto/transferrin_rcpt"/>
</dbReference>
<keyword evidence="6 12" id="KW-0732">Signal</keyword>
<dbReference type="PANTHER" id="PTHR30069:SF54">
    <property type="entry name" value="TRANSFERRIN-BINDING PROTEIN A"/>
    <property type="match status" value="1"/>
</dbReference>
<evidence type="ECO:0000313" key="15">
    <source>
        <dbReference type="EMBL" id="SNU78995.1"/>
    </source>
</evidence>
<protein>
    <submittedName>
        <fullName evidence="15">Transferrin-binding protein A</fullName>
    </submittedName>
</protein>
<comment type="similarity">
    <text evidence="2 11">Belongs to the TonB-dependent receptor family.</text>
</comment>
<dbReference type="AlphaFoldDB" id="A0AB38DP86"/>
<comment type="subcellular location">
    <subcellularLocation>
        <location evidence="1">Cell outer membrane</location>
        <topology evidence="1">Multi-pass membrane protein</topology>
    </subcellularLocation>
</comment>
<keyword evidence="8 11" id="KW-0472">Membrane</keyword>
<dbReference type="Gene3D" id="2.170.130.10">
    <property type="entry name" value="TonB-dependent receptor, plug domain"/>
    <property type="match status" value="1"/>
</dbReference>
<dbReference type="GO" id="GO:0015091">
    <property type="term" value="F:ferric iron transmembrane transporter activity"/>
    <property type="evidence" value="ECO:0007669"/>
    <property type="project" value="InterPro"/>
</dbReference>
<dbReference type="InterPro" id="IPR012910">
    <property type="entry name" value="Plug_dom"/>
</dbReference>
<keyword evidence="9" id="KW-0675">Receptor</keyword>
<evidence type="ECO:0000259" key="13">
    <source>
        <dbReference type="Pfam" id="PF00593"/>
    </source>
</evidence>
<dbReference type="InterPro" id="IPR039426">
    <property type="entry name" value="TonB-dep_rcpt-like"/>
</dbReference>
<reference evidence="15 16" key="1">
    <citation type="submission" date="2017-06" db="EMBL/GenBank/DDBJ databases">
        <authorList>
            <consortium name="Pathogen Informatics"/>
        </authorList>
    </citation>
    <scope>NUCLEOTIDE SEQUENCE [LARGE SCALE GENOMIC DNA]</scope>
    <source>
        <strain evidence="15 16">NCTC12230</strain>
    </source>
</reference>
<dbReference type="SUPFAM" id="SSF56935">
    <property type="entry name" value="Porins"/>
    <property type="match status" value="1"/>
</dbReference>
<dbReference type="InterPro" id="IPR036942">
    <property type="entry name" value="Beta-barrel_TonB_sf"/>
</dbReference>
<evidence type="ECO:0000256" key="5">
    <source>
        <dbReference type="ARBA" id="ARBA00022692"/>
    </source>
</evidence>
<evidence type="ECO:0000256" key="3">
    <source>
        <dbReference type="ARBA" id="ARBA00022448"/>
    </source>
</evidence>
<dbReference type="Proteomes" id="UP000215033">
    <property type="component" value="Chromosome 1"/>
</dbReference>
<dbReference type="Pfam" id="PF07715">
    <property type="entry name" value="Plug"/>
    <property type="match status" value="1"/>
</dbReference>
<keyword evidence="5" id="KW-0812">Transmembrane</keyword>
<dbReference type="KEGG" id="nzo:SAMEA4504057_0481"/>
<feature type="signal peptide" evidence="12">
    <location>
        <begin position="1"/>
        <end position="34"/>
    </location>
</feature>
<dbReference type="GO" id="GO:0044718">
    <property type="term" value="P:siderophore transmembrane transport"/>
    <property type="evidence" value="ECO:0007669"/>
    <property type="project" value="TreeGrafter"/>
</dbReference>
<evidence type="ECO:0000256" key="2">
    <source>
        <dbReference type="ARBA" id="ARBA00009810"/>
    </source>
</evidence>
<evidence type="ECO:0000256" key="4">
    <source>
        <dbReference type="ARBA" id="ARBA00022452"/>
    </source>
</evidence>
<feature type="chain" id="PRO_5044210496" evidence="12">
    <location>
        <begin position="35"/>
        <end position="721"/>
    </location>
</feature>
<evidence type="ECO:0000256" key="1">
    <source>
        <dbReference type="ARBA" id="ARBA00004571"/>
    </source>
</evidence>
<organism evidence="15 16">
    <name type="scientific">Neisseria zoodegmatis</name>
    <dbReference type="NCBI Taxonomy" id="326523"/>
    <lineage>
        <taxon>Bacteria</taxon>
        <taxon>Pseudomonadati</taxon>
        <taxon>Pseudomonadota</taxon>
        <taxon>Betaproteobacteria</taxon>
        <taxon>Neisseriales</taxon>
        <taxon>Neisseriaceae</taxon>
        <taxon>Neisseria</taxon>
    </lineage>
</organism>
<gene>
    <name evidence="15" type="primary">tbpA_1</name>
    <name evidence="15" type="ORF">SAMEA4504057_00481</name>
</gene>
<sequence>MNTAKHIHNHTFPSRLTAVCLAVLSCTAAAPAFADTDVTKTVQLNEVVVKGKKKARRKDTEVTGLGKVVKNSDGLDKEQVLGIRDLTRYDPSIAVVEQGRGASSGYSMRGVDKNRVSLTVDGLPQIQSYTVDNTSATSGAINEIEYENITAIEINKGANSAEQGSGSLGGSLAFRTKEADDIIKEGQNWGLDTKTAYSGKNKLFTQSIAAAGRLNGFEGLAIYTHRQGHETQAHKDAGNQPQTISRLDGYVYEGDDARYDWFALEGECVDIANCDKLRPLSHTSPAEKYLTTETIPAAQYTGNKRALPNPMDYGSRSWLVRGGYRFTPRHYLGGIFENTRQRYDIRDMAFEQYWNPKTRIASGKSQGVYRFGENIDNGQTIQRGLTDQWSYIGLGYSRLRYFDEHHRKTRNGLEYRYDNPDKNTFVDQAKISLDRQNITLDTLRSDVNCSVYPAVDKNCRPGTDKPWSFYESERSIYGEKHNALNLEAEKKLSFAHTSHKLHLNAGFDRFQSKLDHKDFYALNSQQDVVYVNDQADGSKSNPYIYRLENPRVEKFNLCRYNNFVGVSSCHSRIINGHSYHIGLRDHMSLGKYVDWGVGARYDYHKMTTDDSWTASGTFRNGSWNSGFVFKPNSNLSFLHRISSGFRVPSFQELFGYRVSGFEKGINDKAHYVGKFKPEKALNNEFGVHVKGGFGHLEASYFRNRYKGLIGLTHTSTPTLPV</sequence>
<dbReference type="PROSITE" id="PS51257">
    <property type="entry name" value="PROKAR_LIPOPROTEIN"/>
    <property type="match status" value="1"/>
</dbReference>
<dbReference type="GO" id="GO:0009279">
    <property type="term" value="C:cell outer membrane"/>
    <property type="evidence" value="ECO:0007669"/>
    <property type="project" value="UniProtKB-SubCell"/>
</dbReference>
<evidence type="ECO:0000256" key="10">
    <source>
        <dbReference type="ARBA" id="ARBA00023237"/>
    </source>
</evidence>
<evidence type="ECO:0000256" key="8">
    <source>
        <dbReference type="ARBA" id="ARBA00023136"/>
    </source>
</evidence>
<dbReference type="RefSeq" id="WP_408633871.1">
    <property type="nucleotide sequence ID" value="NZ_LT906434.1"/>
</dbReference>
<evidence type="ECO:0000256" key="7">
    <source>
        <dbReference type="ARBA" id="ARBA00023077"/>
    </source>
</evidence>
<accession>A0AB38DP86</accession>
<dbReference type="PANTHER" id="PTHR30069">
    <property type="entry name" value="TONB-DEPENDENT OUTER MEMBRANE RECEPTOR"/>
    <property type="match status" value="1"/>
</dbReference>
<evidence type="ECO:0000256" key="6">
    <source>
        <dbReference type="ARBA" id="ARBA00022729"/>
    </source>
</evidence>
<evidence type="ECO:0000256" key="9">
    <source>
        <dbReference type="ARBA" id="ARBA00023170"/>
    </source>
</evidence>
<keyword evidence="7 11" id="KW-0798">TonB box</keyword>
<dbReference type="NCBIfam" id="TIGR01786">
    <property type="entry name" value="TonB-hemlactrns"/>
    <property type="match status" value="1"/>
</dbReference>
<dbReference type="Gene3D" id="2.40.170.20">
    <property type="entry name" value="TonB-dependent receptor, beta-barrel domain"/>
    <property type="match status" value="1"/>
</dbReference>
<evidence type="ECO:0000256" key="11">
    <source>
        <dbReference type="RuleBase" id="RU003357"/>
    </source>
</evidence>
<dbReference type="EMBL" id="LT906434">
    <property type="protein sequence ID" value="SNU78995.1"/>
    <property type="molecule type" value="Genomic_DNA"/>
</dbReference>
<dbReference type="InterPro" id="IPR010949">
    <property type="entry name" value="TonB_Hb/transfer/lactofer_rcpt"/>
</dbReference>
<dbReference type="Pfam" id="PF00593">
    <property type="entry name" value="TonB_dep_Rec_b-barrel"/>
    <property type="match status" value="1"/>
</dbReference>
<evidence type="ECO:0000313" key="16">
    <source>
        <dbReference type="Proteomes" id="UP000215033"/>
    </source>
</evidence>
<dbReference type="InterPro" id="IPR037066">
    <property type="entry name" value="Plug_dom_sf"/>
</dbReference>
<feature type="domain" description="TonB-dependent receptor-like beta-barrel" evidence="13">
    <location>
        <begin position="366"/>
        <end position="716"/>
    </location>
</feature>
<feature type="domain" description="TonB-dependent receptor plug" evidence="14">
    <location>
        <begin position="71"/>
        <end position="170"/>
    </location>
</feature>
<name>A0AB38DP86_9NEIS</name>
<dbReference type="GO" id="GO:0015344">
    <property type="term" value="F:siderophore uptake transmembrane transporter activity"/>
    <property type="evidence" value="ECO:0007669"/>
    <property type="project" value="TreeGrafter"/>
</dbReference>
<keyword evidence="10" id="KW-0998">Cell outer membrane</keyword>
<keyword evidence="3" id="KW-0813">Transport</keyword>
<keyword evidence="4" id="KW-1134">Transmembrane beta strand</keyword>
<proteinExistence type="inferred from homology"/>
<dbReference type="NCBIfam" id="TIGR01776">
    <property type="entry name" value="TonB-tbp-lbp"/>
    <property type="match status" value="1"/>
</dbReference>
<evidence type="ECO:0000256" key="12">
    <source>
        <dbReference type="SAM" id="SignalP"/>
    </source>
</evidence>